<evidence type="ECO:0000256" key="8">
    <source>
        <dbReference type="ARBA" id="ARBA00022723"/>
    </source>
</evidence>
<dbReference type="GO" id="GO:0046656">
    <property type="term" value="P:folic acid biosynthetic process"/>
    <property type="evidence" value="ECO:0007669"/>
    <property type="project" value="UniProtKB-KW"/>
</dbReference>
<keyword evidence="7 12" id="KW-0808">Transferase</keyword>
<evidence type="ECO:0000256" key="7">
    <source>
        <dbReference type="ARBA" id="ARBA00022679"/>
    </source>
</evidence>
<dbReference type="GO" id="GO:0004156">
    <property type="term" value="F:dihydropteroate synthase activity"/>
    <property type="evidence" value="ECO:0007669"/>
    <property type="project" value="UniProtKB-EC"/>
</dbReference>
<dbReference type="PANTHER" id="PTHR20941">
    <property type="entry name" value="FOLATE SYNTHESIS PROTEINS"/>
    <property type="match status" value="1"/>
</dbReference>
<dbReference type="FunFam" id="3.20.20.20:FF:000006">
    <property type="entry name" value="Dihydropteroate synthase"/>
    <property type="match status" value="1"/>
</dbReference>
<reference evidence="14" key="2">
    <citation type="submission" date="2020-09" db="EMBL/GenBank/DDBJ databases">
        <authorList>
            <person name="Sun Q."/>
            <person name="Zhou Y."/>
        </authorList>
    </citation>
    <scope>NUCLEOTIDE SEQUENCE</scope>
    <source>
        <strain evidence="14">CGMCC 1.12726</strain>
    </source>
</reference>
<dbReference type="NCBIfam" id="TIGR01496">
    <property type="entry name" value="DHPS"/>
    <property type="match status" value="1"/>
</dbReference>
<dbReference type="PANTHER" id="PTHR20941:SF1">
    <property type="entry name" value="FOLIC ACID SYNTHESIS PROTEIN FOL1"/>
    <property type="match status" value="1"/>
</dbReference>
<evidence type="ECO:0000256" key="11">
    <source>
        <dbReference type="ARBA" id="ARBA00030193"/>
    </source>
</evidence>
<dbReference type="Pfam" id="PF00809">
    <property type="entry name" value="Pterin_bind"/>
    <property type="match status" value="1"/>
</dbReference>
<name>A0A917CNT3_9GAMM</name>
<comment type="pathway">
    <text evidence="3 12">Cofactor biosynthesis; tetrahydrofolate biosynthesis; 7,8-dihydrofolate from 2-amino-4-hydroxy-6-hydroxymethyl-7,8-dihydropteridine diphosphate and 4-aminobenzoate: step 1/2.</text>
</comment>
<accession>A0A917CNT3</accession>
<dbReference type="InterPro" id="IPR000489">
    <property type="entry name" value="Pterin-binding_dom"/>
</dbReference>
<sequence length="298" mass="31603">MFDTVPTLQCGARALRLDRPRIMAIVNVTPDSFSDGGRHDTAALAIAHALRLVEQGADMLDIGGESTRQGAEPVPLQEELDRVLPVIEALAQRVEVPISIDTFKPEVMRAAVAAGAGFINDVHALRREGALEAAAGLGVPICLMHMSGDPQTMQRDVRYDDVLAEVHRFLAERLFACEMAGIAKKNLVVDPGFGFGKHLEHNLALLANLERFGSLGVPVLAGVSRKSMIGQITGRDVGGRVAGSAAAALLAAQNGAAIIRVHDVAETCDALAVLTAVQGARRHEAKAAAPVIRWPDED</sequence>
<comment type="similarity">
    <text evidence="4 12">Belongs to the DHPS family.</text>
</comment>
<dbReference type="AlphaFoldDB" id="A0A917CNT3"/>
<dbReference type="PROSITE" id="PS50972">
    <property type="entry name" value="PTERIN_BINDING"/>
    <property type="match status" value="1"/>
</dbReference>
<comment type="catalytic activity">
    <reaction evidence="1">
        <text>(7,8-dihydropterin-6-yl)methyl diphosphate + 4-aminobenzoate = 7,8-dihydropteroate + diphosphate</text>
        <dbReference type="Rhea" id="RHEA:19949"/>
        <dbReference type="ChEBI" id="CHEBI:17836"/>
        <dbReference type="ChEBI" id="CHEBI:17839"/>
        <dbReference type="ChEBI" id="CHEBI:33019"/>
        <dbReference type="ChEBI" id="CHEBI:72950"/>
        <dbReference type="EC" id="2.5.1.15"/>
    </reaction>
</comment>
<evidence type="ECO:0000256" key="4">
    <source>
        <dbReference type="ARBA" id="ARBA00009503"/>
    </source>
</evidence>
<organism evidence="14 15">
    <name type="scientific">Arenimonas maotaiensis</name>
    <dbReference type="NCBI Taxonomy" id="1446479"/>
    <lineage>
        <taxon>Bacteria</taxon>
        <taxon>Pseudomonadati</taxon>
        <taxon>Pseudomonadota</taxon>
        <taxon>Gammaproteobacteria</taxon>
        <taxon>Lysobacterales</taxon>
        <taxon>Lysobacteraceae</taxon>
        <taxon>Arenimonas</taxon>
    </lineage>
</organism>
<evidence type="ECO:0000256" key="12">
    <source>
        <dbReference type="RuleBase" id="RU361205"/>
    </source>
</evidence>
<keyword evidence="10 12" id="KW-0289">Folate biosynthesis</keyword>
<keyword evidence="8 12" id="KW-0479">Metal-binding</keyword>
<feature type="domain" description="Pterin-binding" evidence="13">
    <location>
        <begin position="20"/>
        <end position="272"/>
    </location>
</feature>
<keyword evidence="15" id="KW-1185">Reference proteome</keyword>
<keyword evidence="9 12" id="KW-0460">Magnesium</keyword>
<evidence type="ECO:0000313" key="15">
    <source>
        <dbReference type="Proteomes" id="UP000632858"/>
    </source>
</evidence>
<dbReference type="InterPro" id="IPR045031">
    <property type="entry name" value="DHP_synth-like"/>
</dbReference>
<dbReference type="InterPro" id="IPR006390">
    <property type="entry name" value="DHP_synth_dom"/>
</dbReference>
<evidence type="ECO:0000256" key="2">
    <source>
        <dbReference type="ARBA" id="ARBA00001946"/>
    </source>
</evidence>
<dbReference type="GO" id="GO:0046872">
    <property type="term" value="F:metal ion binding"/>
    <property type="evidence" value="ECO:0007669"/>
    <property type="project" value="UniProtKB-KW"/>
</dbReference>
<dbReference type="SUPFAM" id="SSF51717">
    <property type="entry name" value="Dihydropteroate synthetase-like"/>
    <property type="match status" value="1"/>
</dbReference>
<evidence type="ECO:0000256" key="3">
    <source>
        <dbReference type="ARBA" id="ARBA00004763"/>
    </source>
</evidence>
<comment type="function">
    <text evidence="12">Catalyzes the condensation of para-aminobenzoate (pABA) with 6-hydroxymethyl-7,8-dihydropterin diphosphate (DHPt-PP) to form 7,8-dihydropteroate (H2Pte), the immediate precursor of folate derivatives.</text>
</comment>
<dbReference type="CDD" id="cd00739">
    <property type="entry name" value="DHPS"/>
    <property type="match status" value="1"/>
</dbReference>
<evidence type="ECO:0000313" key="14">
    <source>
        <dbReference type="EMBL" id="GGF91571.1"/>
    </source>
</evidence>
<dbReference type="PROSITE" id="PS00792">
    <property type="entry name" value="DHPS_1"/>
    <property type="match status" value="1"/>
</dbReference>
<dbReference type="RefSeq" id="WP_188448813.1">
    <property type="nucleotide sequence ID" value="NZ_BMFO01000002.1"/>
</dbReference>
<proteinExistence type="inferred from homology"/>
<dbReference type="GO" id="GO:0046654">
    <property type="term" value="P:tetrahydrofolate biosynthetic process"/>
    <property type="evidence" value="ECO:0007669"/>
    <property type="project" value="TreeGrafter"/>
</dbReference>
<evidence type="ECO:0000256" key="6">
    <source>
        <dbReference type="ARBA" id="ARBA00016919"/>
    </source>
</evidence>
<comment type="cofactor">
    <cofactor evidence="2 12">
        <name>Mg(2+)</name>
        <dbReference type="ChEBI" id="CHEBI:18420"/>
    </cofactor>
</comment>
<dbReference type="GO" id="GO:0005829">
    <property type="term" value="C:cytosol"/>
    <property type="evidence" value="ECO:0007669"/>
    <property type="project" value="TreeGrafter"/>
</dbReference>
<dbReference type="Gene3D" id="3.20.20.20">
    <property type="entry name" value="Dihydropteroate synthase-like"/>
    <property type="match status" value="1"/>
</dbReference>
<evidence type="ECO:0000256" key="10">
    <source>
        <dbReference type="ARBA" id="ARBA00022909"/>
    </source>
</evidence>
<protein>
    <recommendedName>
        <fullName evidence="6 12">Dihydropteroate synthase</fullName>
        <shortName evidence="12">DHPS</shortName>
        <ecNumber evidence="5 12">2.5.1.15</ecNumber>
    </recommendedName>
    <alternativeName>
        <fullName evidence="11 12">Dihydropteroate pyrophosphorylase</fullName>
    </alternativeName>
</protein>
<gene>
    <name evidence="14" type="primary">folP</name>
    <name evidence="14" type="ORF">GCM10010960_11920</name>
</gene>
<dbReference type="Proteomes" id="UP000632858">
    <property type="component" value="Unassembled WGS sequence"/>
</dbReference>
<evidence type="ECO:0000256" key="9">
    <source>
        <dbReference type="ARBA" id="ARBA00022842"/>
    </source>
</evidence>
<evidence type="ECO:0000256" key="1">
    <source>
        <dbReference type="ARBA" id="ARBA00000012"/>
    </source>
</evidence>
<evidence type="ECO:0000256" key="5">
    <source>
        <dbReference type="ARBA" id="ARBA00012458"/>
    </source>
</evidence>
<dbReference type="EMBL" id="BMFO01000002">
    <property type="protein sequence ID" value="GGF91571.1"/>
    <property type="molecule type" value="Genomic_DNA"/>
</dbReference>
<comment type="caution">
    <text evidence="14">The sequence shown here is derived from an EMBL/GenBank/DDBJ whole genome shotgun (WGS) entry which is preliminary data.</text>
</comment>
<reference evidence="14" key="1">
    <citation type="journal article" date="2014" name="Int. J. Syst. Evol. Microbiol.">
        <title>Complete genome sequence of Corynebacterium casei LMG S-19264T (=DSM 44701T), isolated from a smear-ripened cheese.</title>
        <authorList>
            <consortium name="US DOE Joint Genome Institute (JGI-PGF)"/>
            <person name="Walter F."/>
            <person name="Albersmeier A."/>
            <person name="Kalinowski J."/>
            <person name="Ruckert C."/>
        </authorList>
    </citation>
    <scope>NUCLEOTIDE SEQUENCE</scope>
    <source>
        <strain evidence="14">CGMCC 1.12726</strain>
    </source>
</reference>
<dbReference type="InterPro" id="IPR011005">
    <property type="entry name" value="Dihydropteroate_synth-like_sf"/>
</dbReference>
<evidence type="ECO:0000259" key="13">
    <source>
        <dbReference type="PROSITE" id="PS50972"/>
    </source>
</evidence>
<dbReference type="EC" id="2.5.1.15" evidence="5 12"/>